<dbReference type="SUPFAM" id="SSF56059">
    <property type="entry name" value="Glutathione synthetase ATP-binding domain-like"/>
    <property type="match status" value="1"/>
</dbReference>
<dbReference type="AlphaFoldDB" id="A0A1E3L5G1"/>
<evidence type="ECO:0000259" key="2">
    <source>
        <dbReference type="PROSITE" id="PS50975"/>
    </source>
</evidence>
<accession>A0A1E3L5G1</accession>
<evidence type="ECO:0000256" key="1">
    <source>
        <dbReference type="PROSITE-ProRule" id="PRU00409"/>
    </source>
</evidence>
<dbReference type="RefSeq" id="WP_069326948.1">
    <property type="nucleotide sequence ID" value="NZ_MDER01000032.1"/>
</dbReference>
<dbReference type="Proteomes" id="UP000094578">
    <property type="component" value="Unassembled WGS sequence"/>
</dbReference>
<comment type="caution">
    <text evidence="3">The sequence shown here is derived from an EMBL/GenBank/DDBJ whole genome shotgun (WGS) entry which is preliminary data.</text>
</comment>
<evidence type="ECO:0000313" key="3">
    <source>
        <dbReference type="EMBL" id="ODP28999.1"/>
    </source>
</evidence>
<evidence type="ECO:0000313" key="4">
    <source>
        <dbReference type="Proteomes" id="UP000094578"/>
    </source>
</evidence>
<keyword evidence="4" id="KW-1185">Reference proteome</keyword>
<protein>
    <recommendedName>
        <fullName evidence="2">ATP-grasp domain-containing protein</fullName>
    </recommendedName>
</protein>
<dbReference type="PATRIC" id="fig|1886670.3.peg.1536"/>
<dbReference type="EMBL" id="MDER01000032">
    <property type="protein sequence ID" value="ODP28999.1"/>
    <property type="molecule type" value="Genomic_DNA"/>
</dbReference>
<dbReference type="GO" id="GO:0046872">
    <property type="term" value="F:metal ion binding"/>
    <property type="evidence" value="ECO:0007669"/>
    <property type="project" value="InterPro"/>
</dbReference>
<dbReference type="STRING" id="1886670.PTI45_01508"/>
<dbReference type="InterPro" id="IPR011761">
    <property type="entry name" value="ATP-grasp"/>
</dbReference>
<feature type="domain" description="ATP-grasp" evidence="2">
    <location>
        <begin position="190"/>
        <end position="389"/>
    </location>
</feature>
<name>A0A1E3L5G1_9BACL</name>
<dbReference type="GO" id="GO:0005524">
    <property type="term" value="F:ATP binding"/>
    <property type="evidence" value="ECO:0007669"/>
    <property type="project" value="UniProtKB-UniRule"/>
</dbReference>
<organism evidence="3 4">
    <name type="scientific">Paenibacillus nuruki</name>
    <dbReference type="NCBI Taxonomy" id="1886670"/>
    <lineage>
        <taxon>Bacteria</taxon>
        <taxon>Bacillati</taxon>
        <taxon>Bacillota</taxon>
        <taxon>Bacilli</taxon>
        <taxon>Bacillales</taxon>
        <taxon>Paenibacillaceae</taxon>
        <taxon>Paenibacillus</taxon>
    </lineage>
</organism>
<keyword evidence="1" id="KW-0067">ATP-binding</keyword>
<reference evidence="3 4" key="1">
    <citation type="submission" date="2016-08" db="EMBL/GenBank/DDBJ databases">
        <title>Genome sequencing of Paenibacillus sp. TI45-13ar, isolated from Korean traditional nuruk.</title>
        <authorList>
            <person name="Kim S.-J."/>
        </authorList>
    </citation>
    <scope>NUCLEOTIDE SEQUENCE [LARGE SCALE GENOMIC DNA]</scope>
    <source>
        <strain evidence="3 4">TI45-13ar</strain>
    </source>
</reference>
<gene>
    <name evidence="3" type="ORF">PTI45_01508</name>
</gene>
<dbReference type="PROSITE" id="PS50975">
    <property type="entry name" value="ATP_GRASP"/>
    <property type="match status" value="1"/>
</dbReference>
<proteinExistence type="predicted"/>
<sequence length="476" mass="54535">MNERISSQPLLHMGAFEAELYWREDDLATLPALPDKEAEKIVTAMDELLFTFCQPGDLLFTRYAMEPAQRQYVHQLGFSVYGNTQDLEMDASKIKDQILAGQDQTMAAINRLSTGKQAGMSARPVSVFQWMEQQDEQLAEQFPLSTMSLSPFAWIPHIEELNQRFGIGYHAPELEVVKRVNTKHYSAQMKQTLNLSGVGVLVESSEELVEKGSEWLKEGSFLIKDNYGVSGKGNMLIDSPELLVRIGHGLHKQEEKGKKVQFLIEKYLQKERDFSCQFHIDPQGQIEMLSVQWLANSQFAYRESLSPDPAFMMRLEQEGYFALMEQIGKQLYQDGYFGHVCIDSMVLQDGSLEPMVEINARKSMSLIKHQMDQYLRTYGQVGNMTNYNVSHTGEVSHEQLLHLLDQANLLYLPNRQQGIIPLTSSALHINHRFRNDNKKHKGRIYLSVVASHDHIKQQLLTQFEQLLETNQFSILN</sequence>
<keyword evidence="1" id="KW-0547">Nucleotide-binding</keyword>